<accession>A0A366M4G5</accession>
<dbReference type="InterPro" id="IPR013096">
    <property type="entry name" value="Cupin_2"/>
</dbReference>
<feature type="domain" description="Cupin type-2" evidence="2">
    <location>
        <begin position="49"/>
        <end position="114"/>
    </location>
</feature>
<dbReference type="Proteomes" id="UP000253303">
    <property type="component" value="Unassembled WGS sequence"/>
</dbReference>
<dbReference type="Pfam" id="PF07883">
    <property type="entry name" value="Cupin_2"/>
    <property type="match status" value="1"/>
</dbReference>
<dbReference type="SUPFAM" id="SSF51182">
    <property type="entry name" value="RmlC-like cupins"/>
    <property type="match status" value="1"/>
</dbReference>
<dbReference type="AlphaFoldDB" id="A0A366M4G5"/>
<dbReference type="InterPro" id="IPR051610">
    <property type="entry name" value="GPI/OXD"/>
</dbReference>
<dbReference type="Gene3D" id="2.60.120.10">
    <property type="entry name" value="Jelly Rolls"/>
    <property type="match status" value="1"/>
</dbReference>
<keyword evidence="1" id="KW-0479">Metal-binding</keyword>
<dbReference type="InterPro" id="IPR014710">
    <property type="entry name" value="RmlC-like_jellyroll"/>
</dbReference>
<reference evidence="3 4" key="1">
    <citation type="submission" date="2018-06" db="EMBL/GenBank/DDBJ databases">
        <title>Sphaerisporangium craniellae sp. nov., isolated from a marine sponge in the South China Sea.</title>
        <authorList>
            <person name="Li L."/>
        </authorList>
    </citation>
    <scope>NUCLEOTIDE SEQUENCE [LARGE SCALE GENOMIC DNA]</scope>
    <source>
        <strain evidence="3 4">LHW63015</strain>
    </source>
</reference>
<sequence>MSDRLVVTTLDEPSEVYEMHGGERVARWKCLARRNNLFGPWEAVECSSLPPGAASGVHLHSRTEQFDYVVAGSGVMTINGTDHQVAAGDLITTCLGTRHGIRNTGTEDLVWLVIEVSGPGMADGVPDRGADGVRAEVTDLRGVRDVNALDYLAGPLRRARLVRLDPSETESLVADEWEHVLFTLTGTGTARTTSTTVPLRKGVSVGVPFLGAVAIEGGPDGLEFFVVSLVVPASAGSAK</sequence>
<comment type="caution">
    <text evidence="3">The sequence shown here is derived from an EMBL/GenBank/DDBJ whole genome shotgun (WGS) entry which is preliminary data.</text>
</comment>
<proteinExistence type="predicted"/>
<dbReference type="OrthoDB" id="9090296at2"/>
<evidence type="ECO:0000259" key="2">
    <source>
        <dbReference type="Pfam" id="PF07883"/>
    </source>
</evidence>
<gene>
    <name evidence="3" type="ORF">DP939_06055</name>
</gene>
<dbReference type="GO" id="GO:0046872">
    <property type="term" value="F:metal ion binding"/>
    <property type="evidence" value="ECO:0007669"/>
    <property type="project" value="UniProtKB-KW"/>
</dbReference>
<evidence type="ECO:0000256" key="1">
    <source>
        <dbReference type="ARBA" id="ARBA00022723"/>
    </source>
</evidence>
<protein>
    <recommendedName>
        <fullName evidence="2">Cupin type-2 domain-containing protein</fullName>
    </recommendedName>
</protein>
<dbReference type="PANTHER" id="PTHR35848:SF6">
    <property type="entry name" value="CUPIN TYPE-2 DOMAIN-CONTAINING PROTEIN"/>
    <property type="match status" value="1"/>
</dbReference>
<name>A0A366M4G5_9ACTN</name>
<dbReference type="RefSeq" id="WP_113979609.1">
    <property type="nucleotide sequence ID" value="NZ_QMEY01000002.1"/>
</dbReference>
<dbReference type="PANTHER" id="PTHR35848">
    <property type="entry name" value="OXALATE-BINDING PROTEIN"/>
    <property type="match status" value="1"/>
</dbReference>
<evidence type="ECO:0000313" key="3">
    <source>
        <dbReference type="EMBL" id="RBQ20650.1"/>
    </source>
</evidence>
<keyword evidence="4" id="KW-1185">Reference proteome</keyword>
<dbReference type="InterPro" id="IPR011051">
    <property type="entry name" value="RmlC_Cupin_sf"/>
</dbReference>
<dbReference type="EMBL" id="QMEY01000002">
    <property type="protein sequence ID" value="RBQ20650.1"/>
    <property type="molecule type" value="Genomic_DNA"/>
</dbReference>
<organism evidence="3 4">
    <name type="scientific">Spongiactinospora rosea</name>
    <dbReference type="NCBI Taxonomy" id="2248750"/>
    <lineage>
        <taxon>Bacteria</taxon>
        <taxon>Bacillati</taxon>
        <taxon>Actinomycetota</taxon>
        <taxon>Actinomycetes</taxon>
        <taxon>Streptosporangiales</taxon>
        <taxon>Streptosporangiaceae</taxon>
        <taxon>Spongiactinospora</taxon>
    </lineage>
</organism>
<evidence type="ECO:0000313" key="4">
    <source>
        <dbReference type="Proteomes" id="UP000253303"/>
    </source>
</evidence>